<evidence type="ECO:0000256" key="3">
    <source>
        <dbReference type="ARBA" id="ARBA00022750"/>
    </source>
</evidence>
<evidence type="ECO:0000256" key="1">
    <source>
        <dbReference type="ARBA" id="ARBA00007447"/>
    </source>
</evidence>
<dbReference type="SUPFAM" id="SSF50630">
    <property type="entry name" value="Acid proteases"/>
    <property type="match status" value="1"/>
</dbReference>
<keyword evidence="3 6" id="KW-0064">Aspartyl protease</keyword>
<dbReference type="GO" id="GO:0004190">
    <property type="term" value="F:aspartic-type endopeptidase activity"/>
    <property type="evidence" value="ECO:0007669"/>
    <property type="project" value="UniProtKB-KW"/>
</dbReference>
<dbReference type="InterPro" id="IPR001461">
    <property type="entry name" value="Aspartic_peptidase_A1"/>
</dbReference>
<name>A0A0A9XB46_LYGHE</name>
<feature type="non-terminal residue" evidence="8">
    <location>
        <position position="1"/>
    </location>
</feature>
<sequence length="348" mass="38608">LQFQTIFSLTIHKKPRDVAHCLYNESFDFQVQYYGDIELGTPPQKFSILFDTGSAELWVPSAQSGSGLCSNGSVRCYNHNASSTYKSYGKRFEIAYGTGAATGYLSRDTFAVGDLTLQHQIFAEATSWDTGGTVTSFDGILGLGFPYQSHYHATPIFYAMKHHYFEKNAFAFYLTKNGESGSEVIFGGWDESKIASKQLTWIPLSSTKTYWMFSFDSISAGNAAVIRSENRHIRKQAIADTGTSLLVGPQSDVDELANHLGAQKIFDTYYVVSVSSAKTLPPLVFTINGLNYTLQPKDYAFLVPEIDEVLLGIMGSPIDFWIFGDTFLSNYYTIFNVDMLALAFAPLA</sequence>
<evidence type="ECO:0000256" key="6">
    <source>
        <dbReference type="RuleBase" id="RU000454"/>
    </source>
</evidence>
<feature type="active site" evidence="5">
    <location>
        <position position="51"/>
    </location>
</feature>
<dbReference type="PROSITE" id="PS00141">
    <property type="entry name" value="ASP_PROTEASE"/>
    <property type="match status" value="2"/>
</dbReference>
<keyword evidence="2 6" id="KW-0645">Protease</keyword>
<feature type="domain" description="Peptidase A1" evidence="7">
    <location>
        <begin position="33"/>
        <end position="345"/>
    </location>
</feature>
<organism evidence="8">
    <name type="scientific">Lygus hesperus</name>
    <name type="common">Western plant bug</name>
    <dbReference type="NCBI Taxonomy" id="30085"/>
    <lineage>
        <taxon>Eukaryota</taxon>
        <taxon>Metazoa</taxon>
        <taxon>Ecdysozoa</taxon>
        <taxon>Arthropoda</taxon>
        <taxon>Hexapoda</taxon>
        <taxon>Insecta</taxon>
        <taxon>Pterygota</taxon>
        <taxon>Neoptera</taxon>
        <taxon>Paraneoptera</taxon>
        <taxon>Hemiptera</taxon>
        <taxon>Heteroptera</taxon>
        <taxon>Panheteroptera</taxon>
        <taxon>Cimicomorpha</taxon>
        <taxon>Miridae</taxon>
        <taxon>Mirini</taxon>
        <taxon>Lygus</taxon>
    </lineage>
</organism>
<dbReference type="FunFam" id="2.40.70.10:FF:000115">
    <property type="entry name" value="Lysosomal aspartic protease"/>
    <property type="match status" value="1"/>
</dbReference>
<dbReference type="PROSITE" id="PS51767">
    <property type="entry name" value="PEPTIDASE_A1"/>
    <property type="match status" value="1"/>
</dbReference>
<gene>
    <name evidence="8" type="primary">PGA_0</name>
    <name evidence="8" type="ORF">CM83_4464</name>
</gene>
<evidence type="ECO:0000256" key="2">
    <source>
        <dbReference type="ARBA" id="ARBA00022670"/>
    </source>
</evidence>
<reference evidence="8" key="1">
    <citation type="journal article" date="2014" name="PLoS ONE">
        <title>Transcriptome-Based Identification of ABC Transporters in the Western Tarnished Plant Bug Lygus hesperus.</title>
        <authorList>
            <person name="Hull J.J."/>
            <person name="Chaney K."/>
            <person name="Geib S.M."/>
            <person name="Fabrick J.A."/>
            <person name="Brent C.S."/>
            <person name="Walsh D."/>
            <person name="Lavine L.C."/>
        </authorList>
    </citation>
    <scope>NUCLEOTIDE SEQUENCE</scope>
</reference>
<proteinExistence type="inferred from homology"/>
<accession>A0A0A9XB46</accession>
<reference evidence="8" key="2">
    <citation type="submission" date="2014-07" db="EMBL/GenBank/DDBJ databases">
        <authorList>
            <person name="Hull J."/>
        </authorList>
    </citation>
    <scope>NUCLEOTIDE SEQUENCE</scope>
</reference>
<evidence type="ECO:0000259" key="7">
    <source>
        <dbReference type="PROSITE" id="PS51767"/>
    </source>
</evidence>
<evidence type="ECO:0000256" key="4">
    <source>
        <dbReference type="ARBA" id="ARBA00022801"/>
    </source>
</evidence>
<feature type="active site" evidence="5">
    <location>
        <position position="240"/>
    </location>
</feature>
<dbReference type="AlphaFoldDB" id="A0A0A9XB46"/>
<dbReference type="PANTHER" id="PTHR47966:SF51">
    <property type="entry name" value="BETA-SITE APP-CLEAVING ENZYME, ISOFORM A-RELATED"/>
    <property type="match status" value="1"/>
</dbReference>
<dbReference type="GO" id="GO:0006508">
    <property type="term" value="P:proteolysis"/>
    <property type="evidence" value="ECO:0007669"/>
    <property type="project" value="UniProtKB-KW"/>
</dbReference>
<dbReference type="Gene3D" id="2.40.70.10">
    <property type="entry name" value="Acid Proteases"/>
    <property type="match status" value="2"/>
</dbReference>
<dbReference type="PANTHER" id="PTHR47966">
    <property type="entry name" value="BETA-SITE APP-CLEAVING ENZYME, ISOFORM A-RELATED"/>
    <property type="match status" value="1"/>
</dbReference>
<dbReference type="Pfam" id="PF00026">
    <property type="entry name" value="Asp"/>
    <property type="match status" value="1"/>
</dbReference>
<protein>
    <submittedName>
        <fullName evidence="8">Pepsin A</fullName>
    </submittedName>
</protein>
<dbReference type="PRINTS" id="PR00792">
    <property type="entry name" value="PEPSIN"/>
</dbReference>
<keyword evidence="4 6" id="KW-0378">Hydrolase</keyword>
<evidence type="ECO:0000313" key="8">
    <source>
        <dbReference type="EMBL" id="JAG16876.1"/>
    </source>
</evidence>
<dbReference type="InterPro" id="IPR021109">
    <property type="entry name" value="Peptidase_aspartic_dom_sf"/>
</dbReference>
<dbReference type="EMBL" id="GBHO01026728">
    <property type="protein sequence ID" value="JAG16876.1"/>
    <property type="molecule type" value="Transcribed_RNA"/>
</dbReference>
<evidence type="ECO:0000256" key="5">
    <source>
        <dbReference type="PIRSR" id="PIRSR601461-1"/>
    </source>
</evidence>
<comment type="similarity">
    <text evidence="1 6">Belongs to the peptidase A1 family.</text>
</comment>
<dbReference type="Gene3D" id="2.60.40.1960">
    <property type="match status" value="1"/>
</dbReference>
<dbReference type="InterPro" id="IPR001969">
    <property type="entry name" value="Aspartic_peptidase_AS"/>
</dbReference>
<dbReference type="InterPro" id="IPR033121">
    <property type="entry name" value="PEPTIDASE_A1"/>
</dbReference>